<keyword evidence="8" id="KW-0786">Thiamine pyrophosphate</keyword>
<dbReference type="GeneID" id="63757933"/>
<comment type="cofactor">
    <cofactor evidence="1">
        <name>Co(2+)</name>
        <dbReference type="ChEBI" id="CHEBI:48828"/>
    </cofactor>
</comment>
<evidence type="ECO:0000313" key="10">
    <source>
        <dbReference type="EMBL" id="OJJ59620.1"/>
    </source>
</evidence>
<evidence type="ECO:0000256" key="2">
    <source>
        <dbReference type="ARBA" id="ARBA00001946"/>
    </source>
</evidence>
<dbReference type="AlphaFoldDB" id="A0A1L9TJM3"/>
<dbReference type="GO" id="GO:0005829">
    <property type="term" value="C:cytosol"/>
    <property type="evidence" value="ECO:0007669"/>
    <property type="project" value="TreeGrafter"/>
</dbReference>
<keyword evidence="6" id="KW-0479">Metal-binding</keyword>
<dbReference type="InterPro" id="IPR005474">
    <property type="entry name" value="Transketolase_N"/>
</dbReference>
<sequence length="685" mass="75261">MSDDEHAVLTLRNLIFDICNQNGGGHGGSAIGMAAIGVALWKHVMRYNPSNPDWFDRDRFVLSNATGHCAMFLYALNYLTGYDSWTMDELKGYGSAKENGYTTLAHGHPEIECPGVEVTTGPLGQGIANSVGLAIASKNLAARFNEPGHHVVNSRIYCMTGDGCLMEGVALEAIALAGHLQLDNLVLVYDNNGVTCDGPLSWINSEDINGKMRASGWHVLDVLDGCHDVDAICSALNHAKWLKGKPTFINIRTVIGVGTSTAGTAKAHHGAFDSESVARSKLAAGQDPSVSHSPSERGLRYFREQKRHGEALERDWQDLVRRYALKYPEQASEFASRLSGARPDLESVFGKLDSNEFRGMPTRESNGLILEKIWQFYPSLCGGGADLVNSNKFVYSDCDVFHPSVSYKGRYIRYGIREHAMASISNGLAAFHPGTFLPVTATFLMFYIYAAPGVRMGALSHLPVIHLATHDSFAEGQNGPTHQPVELDSLYRAMPNLTYIRPSDSEEVIGAWMWATASTKSPTMISVARDPVDQVFGTSRAGVLKGAYVLDGDTDTDVDVTMVSCGSSLHHTVRAAKHLHKNHSIRCRIVSCPSFDLFDQQPEEYRQSVFPLDGKPIISVEEYVATTWARYVTASIGMKTYGYSASNPSNYERFSLDFQGITSRVREYLAYLDGRNARQLGWRSI</sequence>
<proteinExistence type="inferred from homology"/>
<dbReference type="Pfam" id="PF22613">
    <property type="entry name" value="Transketolase_C_1"/>
    <property type="match status" value="1"/>
</dbReference>
<organism evidence="10 11">
    <name type="scientific">Aspergillus sydowii CBS 593.65</name>
    <dbReference type="NCBI Taxonomy" id="1036612"/>
    <lineage>
        <taxon>Eukaryota</taxon>
        <taxon>Fungi</taxon>
        <taxon>Dikarya</taxon>
        <taxon>Ascomycota</taxon>
        <taxon>Pezizomycotina</taxon>
        <taxon>Eurotiomycetes</taxon>
        <taxon>Eurotiomycetidae</taxon>
        <taxon>Eurotiales</taxon>
        <taxon>Aspergillaceae</taxon>
        <taxon>Aspergillus</taxon>
        <taxon>Aspergillus subgen. Nidulantes</taxon>
    </lineage>
</organism>
<comment type="cofactor">
    <cofactor evidence="2">
        <name>Mg(2+)</name>
        <dbReference type="ChEBI" id="CHEBI:18420"/>
    </cofactor>
</comment>
<evidence type="ECO:0000256" key="7">
    <source>
        <dbReference type="ARBA" id="ARBA00022842"/>
    </source>
</evidence>
<feature type="domain" description="Transketolase-like pyrimidine-binding" evidence="9">
    <location>
        <begin position="360"/>
        <end position="534"/>
    </location>
</feature>
<dbReference type="SUPFAM" id="SSF52922">
    <property type="entry name" value="TK C-terminal domain-like"/>
    <property type="match status" value="1"/>
</dbReference>
<comment type="similarity">
    <text evidence="4">Belongs to the transketolase family.</text>
</comment>
<keyword evidence="7" id="KW-0460">Magnesium</keyword>
<dbReference type="Proteomes" id="UP000184356">
    <property type="component" value="Unassembled WGS sequence"/>
</dbReference>
<evidence type="ECO:0000256" key="4">
    <source>
        <dbReference type="ARBA" id="ARBA00007131"/>
    </source>
</evidence>
<keyword evidence="11" id="KW-1185">Reference proteome</keyword>
<dbReference type="GO" id="GO:0006098">
    <property type="term" value="P:pentose-phosphate shunt"/>
    <property type="evidence" value="ECO:0007669"/>
    <property type="project" value="TreeGrafter"/>
</dbReference>
<reference evidence="11" key="1">
    <citation type="journal article" date="2017" name="Genome Biol.">
        <title>Comparative genomics reveals high biological diversity and specific adaptations in the industrially and medically important fungal genus Aspergillus.</title>
        <authorList>
            <person name="de Vries R.P."/>
            <person name="Riley R."/>
            <person name="Wiebenga A."/>
            <person name="Aguilar-Osorio G."/>
            <person name="Amillis S."/>
            <person name="Uchima C.A."/>
            <person name="Anderluh G."/>
            <person name="Asadollahi M."/>
            <person name="Askin M."/>
            <person name="Barry K."/>
            <person name="Battaglia E."/>
            <person name="Bayram O."/>
            <person name="Benocci T."/>
            <person name="Braus-Stromeyer S.A."/>
            <person name="Caldana C."/>
            <person name="Canovas D."/>
            <person name="Cerqueira G.C."/>
            <person name="Chen F."/>
            <person name="Chen W."/>
            <person name="Choi C."/>
            <person name="Clum A."/>
            <person name="Dos Santos R.A."/>
            <person name="Damasio A.R."/>
            <person name="Diallinas G."/>
            <person name="Emri T."/>
            <person name="Fekete E."/>
            <person name="Flipphi M."/>
            <person name="Freyberg S."/>
            <person name="Gallo A."/>
            <person name="Gournas C."/>
            <person name="Habgood R."/>
            <person name="Hainaut M."/>
            <person name="Harispe M.L."/>
            <person name="Henrissat B."/>
            <person name="Hilden K.S."/>
            <person name="Hope R."/>
            <person name="Hossain A."/>
            <person name="Karabika E."/>
            <person name="Karaffa L."/>
            <person name="Karanyi Z."/>
            <person name="Krasevec N."/>
            <person name="Kuo A."/>
            <person name="Kusch H."/>
            <person name="LaButti K."/>
            <person name="Lagendijk E.L."/>
            <person name="Lapidus A."/>
            <person name="Levasseur A."/>
            <person name="Lindquist E."/>
            <person name="Lipzen A."/>
            <person name="Logrieco A.F."/>
            <person name="MacCabe A."/>
            <person name="Maekelae M.R."/>
            <person name="Malavazi I."/>
            <person name="Melin P."/>
            <person name="Meyer V."/>
            <person name="Mielnichuk N."/>
            <person name="Miskei M."/>
            <person name="Molnar A.P."/>
            <person name="Mule G."/>
            <person name="Ngan C.Y."/>
            <person name="Orejas M."/>
            <person name="Orosz E."/>
            <person name="Ouedraogo J.P."/>
            <person name="Overkamp K.M."/>
            <person name="Park H.-S."/>
            <person name="Perrone G."/>
            <person name="Piumi F."/>
            <person name="Punt P.J."/>
            <person name="Ram A.F."/>
            <person name="Ramon A."/>
            <person name="Rauscher S."/>
            <person name="Record E."/>
            <person name="Riano-Pachon D.M."/>
            <person name="Robert V."/>
            <person name="Roehrig J."/>
            <person name="Ruller R."/>
            <person name="Salamov A."/>
            <person name="Salih N.S."/>
            <person name="Samson R.A."/>
            <person name="Sandor E."/>
            <person name="Sanguinetti M."/>
            <person name="Schuetze T."/>
            <person name="Sepcic K."/>
            <person name="Shelest E."/>
            <person name="Sherlock G."/>
            <person name="Sophianopoulou V."/>
            <person name="Squina F.M."/>
            <person name="Sun H."/>
            <person name="Susca A."/>
            <person name="Todd R.B."/>
            <person name="Tsang A."/>
            <person name="Unkles S.E."/>
            <person name="van de Wiele N."/>
            <person name="van Rossen-Uffink D."/>
            <person name="Oliveira J.V."/>
            <person name="Vesth T.C."/>
            <person name="Visser J."/>
            <person name="Yu J.-H."/>
            <person name="Zhou M."/>
            <person name="Andersen M.R."/>
            <person name="Archer D.B."/>
            <person name="Baker S.E."/>
            <person name="Benoit I."/>
            <person name="Brakhage A.A."/>
            <person name="Braus G.H."/>
            <person name="Fischer R."/>
            <person name="Frisvad J.C."/>
            <person name="Goldman G.H."/>
            <person name="Houbraken J."/>
            <person name="Oakley B."/>
            <person name="Pocsi I."/>
            <person name="Scazzocchio C."/>
            <person name="Seiboth B."/>
            <person name="vanKuyk P.A."/>
            <person name="Wortman J."/>
            <person name="Dyer P.S."/>
            <person name="Grigoriev I.V."/>
        </authorList>
    </citation>
    <scope>NUCLEOTIDE SEQUENCE [LARGE SCALE GENOMIC DNA]</scope>
    <source>
        <strain evidence="11">CBS 593.65</strain>
    </source>
</reference>
<accession>A0A1L9TJM3</accession>
<dbReference type="PANTHER" id="PTHR43522:SF6">
    <property type="entry name" value="TRANSKETOLASE-LIKE PYRIMIDINE-BINDING DOMAIN-CONTAINING PROTEIN-RELATED"/>
    <property type="match status" value="1"/>
</dbReference>
<dbReference type="EMBL" id="KV878585">
    <property type="protein sequence ID" value="OJJ59620.1"/>
    <property type="molecule type" value="Genomic_DNA"/>
</dbReference>
<dbReference type="VEuPathDB" id="FungiDB:ASPSYDRAFT_149013"/>
<dbReference type="OrthoDB" id="10267175at2759"/>
<dbReference type="SUPFAM" id="SSF52518">
    <property type="entry name" value="Thiamin diphosphate-binding fold (THDP-binding)"/>
    <property type="match status" value="2"/>
</dbReference>
<name>A0A1L9TJM3_9EURO</name>
<dbReference type="InterPro" id="IPR055152">
    <property type="entry name" value="Transketolase-like_C_2"/>
</dbReference>
<evidence type="ECO:0000313" key="11">
    <source>
        <dbReference type="Proteomes" id="UP000184356"/>
    </source>
</evidence>
<dbReference type="Pfam" id="PF02779">
    <property type="entry name" value="Transket_pyr"/>
    <property type="match status" value="1"/>
</dbReference>
<dbReference type="PROSITE" id="PS00802">
    <property type="entry name" value="TRANSKETOLASE_2"/>
    <property type="match status" value="1"/>
</dbReference>
<evidence type="ECO:0000256" key="8">
    <source>
        <dbReference type="ARBA" id="ARBA00023052"/>
    </source>
</evidence>
<dbReference type="SMART" id="SM00861">
    <property type="entry name" value="Transket_pyr"/>
    <property type="match status" value="1"/>
</dbReference>
<dbReference type="InterPro" id="IPR009014">
    <property type="entry name" value="Transketo_C/PFOR_II"/>
</dbReference>
<evidence type="ECO:0000256" key="1">
    <source>
        <dbReference type="ARBA" id="ARBA00001941"/>
    </source>
</evidence>
<dbReference type="CDD" id="cd07033">
    <property type="entry name" value="TPP_PYR_DXS_TK_like"/>
    <property type="match status" value="1"/>
</dbReference>
<gene>
    <name evidence="10" type="ORF">ASPSYDRAFT_149013</name>
</gene>
<keyword evidence="5" id="KW-0808">Transferase</keyword>
<dbReference type="InterPro" id="IPR005475">
    <property type="entry name" value="Transketolase-like_Pyr-bd"/>
</dbReference>
<dbReference type="Gene3D" id="3.40.50.970">
    <property type="match status" value="2"/>
</dbReference>
<dbReference type="STRING" id="1036612.A0A1L9TJM3"/>
<dbReference type="InterPro" id="IPR033247">
    <property type="entry name" value="Transketolase_fam"/>
</dbReference>
<dbReference type="Gene3D" id="3.40.50.920">
    <property type="match status" value="1"/>
</dbReference>
<dbReference type="RefSeq" id="XP_040703426.1">
    <property type="nucleotide sequence ID" value="XM_040841860.1"/>
</dbReference>
<dbReference type="GO" id="GO:0046872">
    <property type="term" value="F:metal ion binding"/>
    <property type="evidence" value="ECO:0007669"/>
    <property type="project" value="UniProtKB-KW"/>
</dbReference>
<dbReference type="PANTHER" id="PTHR43522">
    <property type="entry name" value="TRANSKETOLASE"/>
    <property type="match status" value="1"/>
</dbReference>
<dbReference type="InterPro" id="IPR020826">
    <property type="entry name" value="Transketolase_BS"/>
</dbReference>
<evidence type="ECO:0000259" key="9">
    <source>
        <dbReference type="SMART" id="SM00861"/>
    </source>
</evidence>
<dbReference type="GO" id="GO:0004802">
    <property type="term" value="F:transketolase activity"/>
    <property type="evidence" value="ECO:0007669"/>
    <property type="project" value="TreeGrafter"/>
</dbReference>
<dbReference type="InterPro" id="IPR029061">
    <property type="entry name" value="THDP-binding"/>
</dbReference>
<evidence type="ECO:0000256" key="6">
    <source>
        <dbReference type="ARBA" id="ARBA00022723"/>
    </source>
</evidence>
<dbReference type="Pfam" id="PF00456">
    <property type="entry name" value="Transketolase_N"/>
    <property type="match status" value="1"/>
</dbReference>
<dbReference type="GO" id="GO:0005634">
    <property type="term" value="C:nucleus"/>
    <property type="evidence" value="ECO:0007669"/>
    <property type="project" value="TreeGrafter"/>
</dbReference>
<evidence type="ECO:0000256" key="5">
    <source>
        <dbReference type="ARBA" id="ARBA00022679"/>
    </source>
</evidence>
<dbReference type="CDD" id="cd02012">
    <property type="entry name" value="TPP_TK"/>
    <property type="match status" value="1"/>
</dbReference>
<protein>
    <recommendedName>
        <fullName evidence="9">Transketolase-like pyrimidine-binding domain-containing protein</fullName>
    </recommendedName>
</protein>
<evidence type="ECO:0000256" key="3">
    <source>
        <dbReference type="ARBA" id="ARBA00001964"/>
    </source>
</evidence>
<comment type="cofactor">
    <cofactor evidence="3">
        <name>thiamine diphosphate</name>
        <dbReference type="ChEBI" id="CHEBI:58937"/>
    </cofactor>
</comment>